<comment type="caution">
    <text evidence="2">The sequence shown here is derived from an EMBL/GenBank/DDBJ whole genome shotgun (WGS) entry which is preliminary data.</text>
</comment>
<dbReference type="EMBL" id="JAIZAY010000006">
    <property type="protein sequence ID" value="KAJ8039999.1"/>
    <property type="molecule type" value="Genomic_DNA"/>
</dbReference>
<keyword evidence="1" id="KW-0472">Membrane</keyword>
<keyword evidence="1" id="KW-1133">Transmembrane helix</keyword>
<feature type="transmembrane region" description="Helical" evidence="1">
    <location>
        <begin position="37"/>
        <end position="58"/>
    </location>
</feature>
<dbReference type="AlphaFoldDB" id="A0A9Q1C8C3"/>
<evidence type="ECO:0000313" key="2">
    <source>
        <dbReference type="EMBL" id="KAJ8039999.1"/>
    </source>
</evidence>
<evidence type="ECO:0000256" key="1">
    <source>
        <dbReference type="SAM" id="Phobius"/>
    </source>
</evidence>
<keyword evidence="1" id="KW-0812">Transmembrane</keyword>
<protein>
    <recommendedName>
        <fullName evidence="4">BRICHOS domain-containing protein</fullName>
    </recommendedName>
</protein>
<dbReference type="Proteomes" id="UP001152320">
    <property type="component" value="Chromosome 6"/>
</dbReference>
<sequence length="275" mass="31636">MAPEKSESEKSVVYTVPYVRETSKETSTKTSDLKIKMCGCVIITALLVGGMVTAAYLLSPSKLKGDENPVSPNVKTYEATFQVDGKDKREDVRIDHGSEIAIFDDLTDEFTVVLDYRRSLAVFKNLKNNTCYFTNLEDIPMIENVMQQEDDELEALFFLADDEEVQKHATLTIDSTLVLPSDYVTKTNHVVVSNMCTRSTSFWGRIIEKQPARKDSIRQKRQLEFHPHPDDFSFCPCRPWNCCSLRRCCIYFYVPTLNFQRNINNFQRNMFGPLF</sequence>
<reference evidence="2" key="1">
    <citation type="submission" date="2021-10" db="EMBL/GenBank/DDBJ databases">
        <title>Tropical sea cucumber genome reveals ecological adaptation and Cuvierian tubules defense mechanism.</title>
        <authorList>
            <person name="Chen T."/>
        </authorList>
    </citation>
    <scope>NUCLEOTIDE SEQUENCE</scope>
    <source>
        <strain evidence="2">Nanhai2018</strain>
        <tissue evidence="2">Muscle</tissue>
    </source>
</reference>
<evidence type="ECO:0000313" key="3">
    <source>
        <dbReference type="Proteomes" id="UP001152320"/>
    </source>
</evidence>
<keyword evidence="3" id="KW-1185">Reference proteome</keyword>
<organism evidence="2 3">
    <name type="scientific">Holothuria leucospilota</name>
    <name type="common">Black long sea cucumber</name>
    <name type="synonym">Mertensiothuria leucospilota</name>
    <dbReference type="NCBI Taxonomy" id="206669"/>
    <lineage>
        <taxon>Eukaryota</taxon>
        <taxon>Metazoa</taxon>
        <taxon>Echinodermata</taxon>
        <taxon>Eleutherozoa</taxon>
        <taxon>Echinozoa</taxon>
        <taxon>Holothuroidea</taxon>
        <taxon>Aspidochirotacea</taxon>
        <taxon>Aspidochirotida</taxon>
        <taxon>Holothuriidae</taxon>
        <taxon>Holothuria</taxon>
    </lineage>
</organism>
<gene>
    <name evidence="2" type="ORF">HOLleu_14180</name>
</gene>
<name>A0A9Q1C8C3_HOLLE</name>
<accession>A0A9Q1C8C3</accession>
<proteinExistence type="predicted"/>
<evidence type="ECO:0008006" key="4">
    <source>
        <dbReference type="Google" id="ProtNLM"/>
    </source>
</evidence>